<keyword evidence="5" id="KW-0012">Acyltransferase</keyword>
<dbReference type="Proteomes" id="UP000033946">
    <property type="component" value="Unassembled WGS sequence"/>
</dbReference>
<dbReference type="GO" id="GO:0008360">
    <property type="term" value="P:regulation of cell shape"/>
    <property type="evidence" value="ECO:0007669"/>
    <property type="project" value="UniProtKB-KW"/>
</dbReference>
<organism evidence="7 8">
    <name type="scientific">candidate division WWE3 bacterium GW2011_GWA2_46_9</name>
    <dbReference type="NCBI Taxonomy" id="1619111"/>
    <lineage>
        <taxon>Bacteria</taxon>
        <taxon>Katanobacteria</taxon>
    </lineage>
</organism>
<protein>
    <submittedName>
        <fullName evidence="7">Methicillin resistance protein</fullName>
    </submittedName>
</protein>
<dbReference type="InterPro" id="IPR050644">
    <property type="entry name" value="PG_Glycine_Bridge_Synth"/>
</dbReference>
<keyword evidence="6" id="KW-0961">Cell wall biogenesis/degradation</keyword>
<proteinExistence type="inferred from homology"/>
<dbReference type="Pfam" id="PF02388">
    <property type="entry name" value="FemAB"/>
    <property type="match status" value="2"/>
</dbReference>
<reference evidence="7 8" key="1">
    <citation type="journal article" date="2015" name="Nature">
        <title>rRNA introns, odd ribosomes, and small enigmatic genomes across a large radiation of phyla.</title>
        <authorList>
            <person name="Brown C.T."/>
            <person name="Hug L.A."/>
            <person name="Thomas B.C."/>
            <person name="Sharon I."/>
            <person name="Castelle C.J."/>
            <person name="Singh A."/>
            <person name="Wilkins M.J."/>
            <person name="Williams K.H."/>
            <person name="Banfield J.F."/>
        </authorList>
    </citation>
    <scope>NUCLEOTIDE SEQUENCE [LARGE SCALE GENOMIC DNA]</scope>
</reference>
<dbReference type="SUPFAM" id="SSF55729">
    <property type="entry name" value="Acyl-CoA N-acyltransferases (Nat)"/>
    <property type="match status" value="1"/>
</dbReference>
<dbReference type="EMBL" id="LCNE01000001">
    <property type="protein sequence ID" value="KKU49431.1"/>
    <property type="molecule type" value="Genomic_DNA"/>
</dbReference>
<sequence length="311" mass="35502">MVAHIVQSKEWGDAKAKNGTPAYRVGSTQYTLHKIPFTHYFVANSPKVNPFEIDWDAVKKSALDNNAFVVNFDVPNVIKDTDEGRKAEEIFQARCIKSPRDTFAKANVLLDLTQSEGELLANMHKKHRYNIGVAQKGGVTVRRAQNTADFDSFYRLLKTTADRQKYYVRAKEYYQIIWDTLAPKGISHILIAEKSGSPLAAWMLFCYENILYYPYGGSSDTEKNLFASNLLGWEAIRFGKQQGCRTFDMWGAAVDPNNKKDTYYGFTTFKLKFGGQHVLYIDSYDLVINKPVYDAYNAAQHVRWKLLNAIK</sequence>
<accession>A0A0G1QWT5</accession>
<name>A0A0G1QWT5_UNCKA</name>
<evidence type="ECO:0000313" key="8">
    <source>
        <dbReference type="Proteomes" id="UP000033946"/>
    </source>
</evidence>
<dbReference type="PANTHER" id="PTHR36174">
    <property type="entry name" value="LIPID II:GLYCINE GLYCYLTRANSFERASE"/>
    <property type="match status" value="1"/>
</dbReference>
<evidence type="ECO:0000256" key="6">
    <source>
        <dbReference type="ARBA" id="ARBA00023316"/>
    </source>
</evidence>
<evidence type="ECO:0000256" key="4">
    <source>
        <dbReference type="ARBA" id="ARBA00022984"/>
    </source>
</evidence>
<evidence type="ECO:0000256" key="2">
    <source>
        <dbReference type="ARBA" id="ARBA00022679"/>
    </source>
</evidence>
<dbReference type="InterPro" id="IPR003447">
    <property type="entry name" value="FEMABX"/>
</dbReference>
<dbReference type="Gene3D" id="3.40.630.30">
    <property type="match status" value="1"/>
</dbReference>
<evidence type="ECO:0000313" key="7">
    <source>
        <dbReference type="EMBL" id="KKU49431.1"/>
    </source>
</evidence>
<dbReference type="PROSITE" id="PS51191">
    <property type="entry name" value="FEMABX"/>
    <property type="match status" value="1"/>
</dbReference>
<keyword evidence="3" id="KW-0133">Cell shape</keyword>
<evidence type="ECO:0000256" key="1">
    <source>
        <dbReference type="ARBA" id="ARBA00009943"/>
    </source>
</evidence>
<dbReference type="GO" id="GO:0009252">
    <property type="term" value="P:peptidoglycan biosynthetic process"/>
    <property type="evidence" value="ECO:0007669"/>
    <property type="project" value="UniProtKB-KW"/>
</dbReference>
<keyword evidence="4" id="KW-0573">Peptidoglycan synthesis</keyword>
<dbReference type="PANTHER" id="PTHR36174:SF1">
    <property type="entry name" value="LIPID II:GLYCINE GLYCYLTRANSFERASE"/>
    <property type="match status" value="1"/>
</dbReference>
<dbReference type="GO" id="GO:0016755">
    <property type="term" value="F:aminoacyltransferase activity"/>
    <property type="evidence" value="ECO:0007669"/>
    <property type="project" value="InterPro"/>
</dbReference>
<evidence type="ECO:0000256" key="5">
    <source>
        <dbReference type="ARBA" id="ARBA00023315"/>
    </source>
</evidence>
<comment type="caution">
    <text evidence="7">The sequence shown here is derived from an EMBL/GenBank/DDBJ whole genome shotgun (WGS) entry which is preliminary data.</text>
</comment>
<evidence type="ECO:0000256" key="3">
    <source>
        <dbReference type="ARBA" id="ARBA00022960"/>
    </source>
</evidence>
<dbReference type="AlphaFoldDB" id="A0A0G1QWT5"/>
<gene>
    <name evidence="7" type="ORF">UX69_C0001G0015</name>
</gene>
<comment type="similarity">
    <text evidence="1">Belongs to the FemABX family.</text>
</comment>
<dbReference type="InterPro" id="IPR016181">
    <property type="entry name" value="Acyl_CoA_acyltransferase"/>
</dbReference>
<keyword evidence="2" id="KW-0808">Transferase</keyword>
<dbReference type="GO" id="GO:0071555">
    <property type="term" value="P:cell wall organization"/>
    <property type="evidence" value="ECO:0007669"/>
    <property type="project" value="UniProtKB-KW"/>
</dbReference>